<dbReference type="InterPro" id="IPR032466">
    <property type="entry name" value="Metal_Hydrolase"/>
</dbReference>
<gene>
    <name evidence="2" type="ORF">DW787_06210</name>
</gene>
<dbReference type="InterPro" id="IPR013108">
    <property type="entry name" value="Amidohydro_3"/>
</dbReference>
<accession>A0A414FVQ4</accession>
<evidence type="ECO:0000313" key="2">
    <source>
        <dbReference type="EMBL" id="RHD55295.1"/>
    </source>
</evidence>
<dbReference type="Gene3D" id="2.30.40.10">
    <property type="entry name" value="Urease, subunit C, domain 1"/>
    <property type="match status" value="1"/>
</dbReference>
<protein>
    <submittedName>
        <fullName evidence="2">Amidohydrolase</fullName>
    </submittedName>
</protein>
<dbReference type="InterPro" id="IPR033932">
    <property type="entry name" value="YtcJ-like"/>
</dbReference>
<dbReference type="PANTHER" id="PTHR22642:SF2">
    <property type="entry name" value="PROTEIN LONG AFTER FAR-RED 3"/>
    <property type="match status" value="1"/>
</dbReference>
<dbReference type="GO" id="GO:0016810">
    <property type="term" value="F:hydrolase activity, acting on carbon-nitrogen (but not peptide) bonds"/>
    <property type="evidence" value="ECO:0007669"/>
    <property type="project" value="InterPro"/>
</dbReference>
<dbReference type="EMBL" id="QSJI01000005">
    <property type="protein sequence ID" value="RHD55295.1"/>
    <property type="molecule type" value="Genomic_DNA"/>
</dbReference>
<dbReference type="SUPFAM" id="SSF51338">
    <property type="entry name" value="Composite domain of metallo-dependent hydrolases"/>
    <property type="match status" value="1"/>
</dbReference>
<dbReference type="PANTHER" id="PTHR22642">
    <property type="entry name" value="IMIDAZOLONEPROPIONASE"/>
    <property type="match status" value="1"/>
</dbReference>
<dbReference type="Gene3D" id="3.10.310.70">
    <property type="match status" value="1"/>
</dbReference>
<reference evidence="2 3" key="1">
    <citation type="submission" date="2018-08" db="EMBL/GenBank/DDBJ databases">
        <title>A genome reference for cultivated species of the human gut microbiota.</title>
        <authorList>
            <person name="Zou Y."/>
            <person name="Xue W."/>
            <person name="Luo G."/>
        </authorList>
    </citation>
    <scope>NUCLEOTIDE SEQUENCE [LARGE SCALE GENOMIC DNA]</scope>
    <source>
        <strain evidence="2 3">AM30-5LB</strain>
    </source>
</reference>
<evidence type="ECO:0000313" key="3">
    <source>
        <dbReference type="Proteomes" id="UP000286050"/>
    </source>
</evidence>
<keyword evidence="2" id="KW-0378">Hydrolase</keyword>
<dbReference type="Gene3D" id="3.20.20.140">
    <property type="entry name" value="Metal-dependent hydrolases"/>
    <property type="match status" value="1"/>
</dbReference>
<dbReference type="InterPro" id="IPR011059">
    <property type="entry name" value="Metal-dep_hydrolase_composite"/>
</dbReference>
<name>A0A414FVQ4_9ACTN</name>
<dbReference type="CDD" id="cd01300">
    <property type="entry name" value="YtcJ_like"/>
    <property type="match status" value="1"/>
</dbReference>
<sequence>MKKLYFNGDFLPMTNEGDSFEALVVEDGVIAFTGTLEGARTFAADAEDVDLDGACLMPGIIDPHSHIAGSNQYVVAAQLENCKSFDEIVEAMRAFGEKNGIGPDSVIMGVSYDQNSLAEGKHPNRHVLDRVSTEIPCVAIHASSHMLVANTKLLELAGINAETVDPEGARYGREVDGVTPDGFCEEPNAMWPIFGQVQPRQKFDMDKMILQMQDVYLEHGITTCQEGATTADYAALFAGMAKKGLLKMDVVSYPMHGEDVDKILSDYAEFDSHEYANHFRFGGLKMFFDGSPQGRTAWMTEPYAPGDEGEGYCGYGTISDDDAYDYMRKAIDGNHQLLAHTNGDAAADQYLRVYKRALEDSPNPNKHELRPVMVHCQTTRRDQYEQMPEIHMIPTIFTNHIWYWADVHLKNFGPERGSRVSAVRDALDFGLRPTFHTDCPVLRPNLFESVWCAVKRVTKNGVQLDESQKISVYEGLECITKNGAFQYGEEDRKGTLEVGKLADFCVVEHNPLKVDIDDLRDLKVLKTIKEGEIVWEA</sequence>
<proteinExistence type="predicted"/>
<dbReference type="SUPFAM" id="SSF51556">
    <property type="entry name" value="Metallo-dependent hydrolases"/>
    <property type="match status" value="1"/>
</dbReference>
<comment type="caution">
    <text evidence="2">The sequence shown here is derived from an EMBL/GenBank/DDBJ whole genome shotgun (WGS) entry which is preliminary data.</text>
</comment>
<feature type="domain" description="Amidohydrolase 3" evidence="1">
    <location>
        <begin position="49"/>
        <end position="534"/>
    </location>
</feature>
<evidence type="ECO:0000259" key="1">
    <source>
        <dbReference type="Pfam" id="PF07969"/>
    </source>
</evidence>
<organism evidence="2 3">
    <name type="scientific">Collinsella intestinalis</name>
    <dbReference type="NCBI Taxonomy" id="147207"/>
    <lineage>
        <taxon>Bacteria</taxon>
        <taxon>Bacillati</taxon>
        <taxon>Actinomycetota</taxon>
        <taxon>Coriobacteriia</taxon>
        <taxon>Coriobacteriales</taxon>
        <taxon>Coriobacteriaceae</taxon>
        <taxon>Collinsella</taxon>
    </lineage>
</organism>
<dbReference type="RefSeq" id="WP_118272103.1">
    <property type="nucleotide sequence ID" value="NZ_QSJI01000005.1"/>
</dbReference>
<dbReference type="Proteomes" id="UP000286050">
    <property type="component" value="Unassembled WGS sequence"/>
</dbReference>
<dbReference type="Pfam" id="PF07969">
    <property type="entry name" value="Amidohydro_3"/>
    <property type="match status" value="1"/>
</dbReference>
<dbReference type="AlphaFoldDB" id="A0A414FVQ4"/>